<name>A0A1F6F2A5_9BACT</name>
<evidence type="ECO:0000313" key="3">
    <source>
        <dbReference type="Proteomes" id="UP000177372"/>
    </source>
</evidence>
<reference evidence="2 3" key="1">
    <citation type="journal article" date="2016" name="Nat. Commun.">
        <title>Thousands of microbial genomes shed light on interconnected biogeochemical processes in an aquifer system.</title>
        <authorList>
            <person name="Anantharaman K."/>
            <person name="Brown C.T."/>
            <person name="Hug L.A."/>
            <person name="Sharon I."/>
            <person name="Castelle C.J."/>
            <person name="Probst A.J."/>
            <person name="Thomas B.C."/>
            <person name="Singh A."/>
            <person name="Wilkins M.J."/>
            <person name="Karaoz U."/>
            <person name="Brodie E.L."/>
            <person name="Williams K.H."/>
            <person name="Hubbard S.S."/>
            <person name="Banfield J.F."/>
        </authorList>
    </citation>
    <scope>NUCLEOTIDE SEQUENCE [LARGE SCALE GENOMIC DNA]</scope>
</reference>
<dbReference type="EMBL" id="MFLZ01000015">
    <property type="protein sequence ID" value="OGG79998.1"/>
    <property type="molecule type" value="Genomic_DNA"/>
</dbReference>
<evidence type="ECO:0000313" key="2">
    <source>
        <dbReference type="EMBL" id="OGG79998.1"/>
    </source>
</evidence>
<proteinExistence type="predicted"/>
<dbReference type="AlphaFoldDB" id="A0A1F6F2A5"/>
<feature type="region of interest" description="Disordered" evidence="1">
    <location>
        <begin position="1"/>
        <end position="21"/>
    </location>
</feature>
<comment type="caution">
    <text evidence="2">The sequence shown here is derived from an EMBL/GenBank/DDBJ whole genome shotgun (WGS) entry which is preliminary data.</text>
</comment>
<dbReference type="STRING" id="1798512.A3A39_01295"/>
<gene>
    <name evidence="2" type="ORF">A3A39_01295</name>
</gene>
<protein>
    <submittedName>
        <fullName evidence="2">Uncharacterized protein</fullName>
    </submittedName>
</protein>
<evidence type="ECO:0000256" key="1">
    <source>
        <dbReference type="SAM" id="MobiDB-lite"/>
    </source>
</evidence>
<organism evidence="2 3">
    <name type="scientific">Candidatus Kaiserbacteria bacterium RIFCSPLOWO2_01_FULL_54_13</name>
    <dbReference type="NCBI Taxonomy" id="1798512"/>
    <lineage>
        <taxon>Bacteria</taxon>
        <taxon>Candidatus Kaiseribacteriota</taxon>
    </lineage>
</organism>
<dbReference type="Proteomes" id="UP000177372">
    <property type="component" value="Unassembled WGS sequence"/>
</dbReference>
<accession>A0A1F6F2A5</accession>
<sequence>MRKRDIEGFPSRNRGSTEHPEKEWHPLIRFVGPEGSFGEEAKLHLKEFDVEDVDWFKSAGQQENTHHIISGINSRRKASSGYLVCTGVVALGFNPKLRTNVSFLTHQTSSAWKFDFEFVKQLRFSLRTFARQTDGTKRSLLIFTPPIRVEKDRESLEIIKRIILEELGVESDVAEIKEELIDAFDVMLDTEHARIFITYT</sequence>